<evidence type="ECO:0000256" key="1">
    <source>
        <dbReference type="ARBA" id="ARBA00002045"/>
    </source>
</evidence>
<dbReference type="InterPro" id="IPR001830">
    <property type="entry name" value="Glyco_trans_20"/>
</dbReference>
<comment type="catalytic activity">
    <reaction evidence="7">
        <text>D-glucose 6-phosphate + UDP-alpha-D-glucose = alpha,alpha-trehalose 6-phosphate + UDP + H(+)</text>
        <dbReference type="Rhea" id="RHEA:18889"/>
        <dbReference type="ChEBI" id="CHEBI:15378"/>
        <dbReference type="ChEBI" id="CHEBI:58223"/>
        <dbReference type="ChEBI" id="CHEBI:58429"/>
        <dbReference type="ChEBI" id="CHEBI:58885"/>
        <dbReference type="ChEBI" id="CHEBI:61548"/>
        <dbReference type="EC" id="2.4.1.15"/>
    </reaction>
</comment>
<dbReference type="PANTHER" id="PTHR10788:SF110">
    <property type="entry name" value="ALPHA,ALPHA-TREHALOSE-PHOSPHATE SYNTHASE [UDP-FORMING] 2"/>
    <property type="match status" value="1"/>
</dbReference>
<feature type="domain" description="Trehalose-6-phosphate phosphatase C-terminal" evidence="10">
    <location>
        <begin position="873"/>
        <end position="1141"/>
    </location>
</feature>
<evidence type="ECO:0000256" key="6">
    <source>
        <dbReference type="ARBA" id="ARBA00022679"/>
    </source>
</evidence>
<accession>A0AAD5R027</accession>
<evidence type="ECO:0000256" key="4">
    <source>
        <dbReference type="ARBA" id="ARBA00012538"/>
    </source>
</evidence>
<dbReference type="GO" id="GO:0004805">
    <property type="term" value="F:trehalose-phosphatase activity"/>
    <property type="evidence" value="ECO:0007669"/>
    <property type="project" value="TreeGrafter"/>
</dbReference>
<dbReference type="FunFam" id="3.40.50.2000:FF:000206">
    <property type="entry name" value="Trehalose-6-phosphate synthase"/>
    <property type="match status" value="1"/>
</dbReference>
<dbReference type="Pfam" id="PF21141">
    <property type="entry name" value="T6PP_C"/>
    <property type="match status" value="1"/>
</dbReference>
<dbReference type="InterPro" id="IPR036412">
    <property type="entry name" value="HAD-like_sf"/>
</dbReference>
<sequence length="1159" mass="132285">MAENPSTAAEANNVHSERLEPFNRPLKDPLTLPILREQIQRILAKEGVTVADADSLKLFSSCVEPLLTSWKKRDSHSEKYLRGLLLLLEYGLAHTIDEHQCFESLVTSLGYNTVQFWRLAVPHIFDSDLAYGTKYRDSLLFALTLYDVNSGKNRLRELYAAVPGVRRSLLGQRVINVSNAPPVSLKREKTGDWEIKQGSGGLVSCVDPVMTKDHENIWLANLGMNLKERKRSSLSSDDTEVPKLGPSTNTLGLPLIKQAIADVFFHVLADDDEPEKESNADQKRAREEMSLLGVLNNYNRGNYKLNPVVVQEQDYNVYYGGISNGLLWPALHNLPEYIVTDYDTPKILLDHWCAYVRVNYQFAIDAVRNGRPQDFIWIHDYHLMLTGMIMQSLDPNLEVGFFLHIPFQPTENFFTKYAICGIPVLRGLLRFTKVGFQTHRDRSRYIELVQQHLRNATVHHDQNLDIFTVTHEGWTCSFGVFPVSIKNDDFLNFVHMPETLVKKEAIRKKILGDNPPKDAQFFFSVERFDYTKGIKEKLAAYQRYFKKYPERIGKDVLYQVAVMNRRTVNTYRSYQDECIEIAKKIVKEFHDPTRPEWKPLIFQTDGLPRAELVACYMAMDIGVVTPKKDGMNLVAKEMLVCNPHAGLILSSGAGAEIQFTTSGLYKEDGEKNYHRVPDLSNVESYADAFYEAATESVESRNAHGKRLSDFILSNDIERWSSAFLDPSWSHLVIRRMKVRTLEDFFSLMMRTRNVRLQIVNRVLKGVPISAHFTISLRNAKESLENSCESDSKTLLLRASNDSPDTVKFDIRNELEEFEKDLSFMMYMQSDDVDNVEQFVDTLTRYHPVSEEQYKSEVQTAVDLLYDAEHLHYFFTDRDGTLKSYSCSYPSSVQPAYSGVIQTQFARRCAQTCCILTTAPLMHIGVLDVSTIPPGYYYYGASAGREWYIDPTNKFKDTSIPEQHLQLLDQALQKISMLLERQEYRIFTWVGSGLQKHYGHLTIAHQDIYGTVKKELSEEVIDEINRIVMMIDPENDVLDVKTSNLDTKIYLKSKGAGQTFNKGNGIRLLCEKMKCDLKEGNILVCGDSATDLPMLEECLTRNPSGVYTIWVTTDSTLQQKVRDLCGSYGNKNIAFVSSPEVLLGAMAQATIREISIVRRD</sequence>
<dbReference type="Gene3D" id="3.40.50.1000">
    <property type="entry name" value="HAD superfamily/HAD-like"/>
    <property type="match status" value="1"/>
</dbReference>
<evidence type="ECO:0000256" key="2">
    <source>
        <dbReference type="ARBA" id="ARBA00005409"/>
    </source>
</evidence>
<dbReference type="Proteomes" id="UP001196413">
    <property type="component" value="Unassembled WGS sequence"/>
</dbReference>
<gene>
    <name evidence="11" type="primary">TPS2</name>
    <name evidence="11" type="ORF">KIN20_027911</name>
</gene>
<dbReference type="Gene3D" id="3.30.70.3080">
    <property type="match status" value="1"/>
</dbReference>
<evidence type="ECO:0000313" key="12">
    <source>
        <dbReference type="Proteomes" id="UP001196413"/>
    </source>
</evidence>
<dbReference type="GO" id="GO:0005992">
    <property type="term" value="P:trehalose biosynthetic process"/>
    <property type="evidence" value="ECO:0007669"/>
    <property type="project" value="InterPro"/>
</dbReference>
<evidence type="ECO:0000259" key="9">
    <source>
        <dbReference type="Pfam" id="PF18572"/>
    </source>
</evidence>
<dbReference type="Gene3D" id="3.40.50.2000">
    <property type="entry name" value="Glycogen Phosphorylase B"/>
    <property type="match status" value="2"/>
</dbReference>
<reference evidence="11" key="1">
    <citation type="submission" date="2021-06" db="EMBL/GenBank/DDBJ databases">
        <title>Parelaphostrongylus tenuis whole genome reference sequence.</title>
        <authorList>
            <person name="Garwood T.J."/>
            <person name="Larsen P.A."/>
            <person name="Fountain-Jones N.M."/>
            <person name="Garbe J.R."/>
            <person name="Macchietto M.G."/>
            <person name="Kania S.A."/>
            <person name="Gerhold R.W."/>
            <person name="Richards J.E."/>
            <person name="Wolf T.M."/>
        </authorList>
    </citation>
    <scope>NUCLEOTIDE SEQUENCE</scope>
    <source>
        <strain evidence="11">MNPRO001-30</strain>
        <tissue evidence="11">Meninges</tissue>
    </source>
</reference>
<dbReference type="InterPro" id="IPR041064">
    <property type="entry name" value="T6PP_helical"/>
</dbReference>
<evidence type="ECO:0000313" key="11">
    <source>
        <dbReference type="EMBL" id="KAJ1367067.1"/>
    </source>
</evidence>
<comment type="function">
    <text evidence="1">Catalyzes the production of trehalose from glucose-6-phosphate and UDP-alpha-D-glucose in a 2 step process.</text>
</comment>
<dbReference type="SUPFAM" id="SSF53756">
    <property type="entry name" value="UDP-Glycosyltransferase/glycogen phosphorylase"/>
    <property type="match status" value="1"/>
</dbReference>
<keyword evidence="5" id="KW-0328">Glycosyltransferase</keyword>
<evidence type="ECO:0000259" key="10">
    <source>
        <dbReference type="Pfam" id="PF21141"/>
    </source>
</evidence>
<dbReference type="InterPro" id="IPR049063">
    <property type="entry name" value="T6PP_C"/>
</dbReference>
<dbReference type="AlphaFoldDB" id="A0AAD5R027"/>
<dbReference type="Pfam" id="PF00982">
    <property type="entry name" value="Glyco_transf_20"/>
    <property type="match status" value="1"/>
</dbReference>
<evidence type="ECO:0000256" key="5">
    <source>
        <dbReference type="ARBA" id="ARBA00022676"/>
    </source>
</evidence>
<dbReference type="GO" id="GO:0005829">
    <property type="term" value="C:cytosol"/>
    <property type="evidence" value="ECO:0007669"/>
    <property type="project" value="TreeGrafter"/>
</dbReference>
<evidence type="ECO:0000256" key="3">
    <source>
        <dbReference type="ARBA" id="ARBA00006107"/>
    </source>
</evidence>
<feature type="compositionally biased region" description="Polar residues" evidence="8">
    <location>
        <begin position="1"/>
        <end position="14"/>
    </location>
</feature>
<proteinExistence type="inferred from homology"/>
<evidence type="ECO:0000256" key="8">
    <source>
        <dbReference type="SAM" id="MobiDB-lite"/>
    </source>
</evidence>
<dbReference type="PANTHER" id="PTHR10788">
    <property type="entry name" value="TREHALOSE-6-PHOSPHATE SYNTHASE"/>
    <property type="match status" value="1"/>
</dbReference>
<feature type="domain" description="Trehalose-6-phosphate phosphatase helical bundle" evidence="9">
    <location>
        <begin position="740"/>
        <end position="842"/>
    </location>
</feature>
<dbReference type="GO" id="GO:0003825">
    <property type="term" value="F:alpha,alpha-trehalose-phosphate synthase (UDP-forming) activity"/>
    <property type="evidence" value="ECO:0007669"/>
    <property type="project" value="UniProtKB-EC"/>
</dbReference>
<dbReference type="Pfam" id="PF18572">
    <property type="entry name" value="T6PP_N"/>
    <property type="match status" value="1"/>
</dbReference>
<dbReference type="InterPro" id="IPR023214">
    <property type="entry name" value="HAD_sf"/>
</dbReference>
<comment type="similarity">
    <text evidence="3">In the C-terminal section; belongs to the gob-1 trehalose phosphatase family.</text>
</comment>
<organism evidence="11 12">
    <name type="scientific">Parelaphostrongylus tenuis</name>
    <name type="common">Meningeal worm</name>
    <dbReference type="NCBI Taxonomy" id="148309"/>
    <lineage>
        <taxon>Eukaryota</taxon>
        <taxon>Metazoa</taxon>
        <taxon>Ecdysozoa</taxon>
        <taxon>Nematoda</taxon>
        <taxon>Chromadorea</taxon>
        <taxon>Rhabditida</taxon>
        <taxon>Rhabditina</taxon>
        <taxon>Rhabditomorpha</taxon>
        <taxon>Strongyloidea</taxon>
        <taxon>Metastrongylidae</taxon>
        <taxon>Parelaphostrongylus</taxon>
    </lineage>
</organism>
<protein>
    <recommendedName>
        <fullName evidence="4">alpha,alpha-trehalose-phosphate synthase (UDP-forming)</fullName>
        <ecNumber evidence="4">2.4.1.15</ecNumber>
    </recommendedName>
</protein>
<keyword evidence="12" id="KW-1185">Reference proteome</keyword>
<comment type="caution">
    <text evidence="11">The sequence shown here is derived from an EMBL/GenBank/DDBJ whole genome shotgun (WGS) entry which is preliminary data.</text>
</comment>
<dbReference type="SUPFAM" id="SSF56784">
    <property type="entry name" value="HAD-like"/>
    <property type="match status" value="1"/>
</dbReference>
<keyword evidence="6" id="KW-0808">Transferase</keyword>
<dbReference type="Gene3D" id="1.20.58.1800">
    <property type="match status" value="1"/>
</dbReference>
<feature type="region of interest" description="Disordered" evidence="8">
    <location>
        <begin position="1"/>
        <end position="22"/>
    </location>
</feature>
<dbReference type="EC" id="2.4.1.15" evidence="4"/>
<dbReference type="CDD" id="cd03788">
    <property type="entry name" value="GT20_TPS"/>
    <property type="match status" value="1"/>
</dbReference>
<name>A0AAD5R027_PARTN</name>
<evidence type="ECO:0000256" key="7">
    <source>
        <dbReference type="ARBA" id="ARBA00048039"/>
    </source>
</evidence>
<dbReference type="EMBL" id="JAHQIW010005761">
    <property type="protein sequence ID" value="KAJ1367067.1"/>
    <property type="molecule type" value="Genomic_DNA"/>
</dbReference>
<comment type="similarity">
    <text evidence="2">In the N-terminal section; belongs to the glycosyltransferase 20 family.</text>
</comment>